<protein>
    <submittedName>
        <fullName evidence="1">Uncharacterized protein</fullName>
    </submittedName>
</protein>
<dbReference type="AlphaFoldDB" id="A0A4Y2MMS0"/>
<organism evidence="1 2">
    <name type="scientific">Araneus ventricosus</name>
    <name type="common">Orbweaver spider</name>
    <name type="synonym">Epeira ventricosa</name>
    <dbReference type="NCBI Taxonomy" id="182803"/>
    <lineage>
        <taxon>Eukaryota</taxon>
        <taxon>Metazoa</taxon>
        <taxon>Ecdysozoa</taxon>
        <taxon>Arthropoda</taxon>
        <taxon>Chelicerata</taxon>
        <taxon>Arachnida</taxon>
        <taxon>Araneae</taxon>
        <taxon>Araneomorphae</taxon>
        <taxon>Entelegynae</taxon>
        <taxon>Araneoidea</taxon>
        <taxon>Araneidae</taxon>
        <taxon>Araneus</taxon>
    </lineage>
</organism>
<evidence type="ECO:0000313" key="1">
    <source>
        <dbReference type="EMBL" id="GBN27107.1"/>
    </source>
</evidence>
<sequence length="118" mass="13001">MGPRLWVPGILSDLPGLSRADPGPGQSTGIWIAYTGMRAPLRILTVVTNQRMELFLPVALSLQSKYDAESARTAELQVSSKYWTALICKQILKLEKDSKNNVHFILGCSRKINSTGTL</sequence>
<gene>
    <name evidence="1" type="ORF">AVEN_104745_1</name>
</gene>
<dbReference type="Proteomes" id="UP000499080">
    <property type="component" value="Unassembled WGS sequence"/>
</dbReference>
<name>A0A4Y2MMS0_ARAVE</name>
<reference evidence="1 2" key="1">
    <citation type="journal article" date="2019" name="Sci. Rep.">
        <title>Orb-weaving spider Araneus ventricosus genome elucidates the spidroin gene catalogue.</title>
        <authorList>
            <person name="Kono N."/>
            <person name="Nakamura H."/>
            <person name="Ohtoshi R."/>
            <person name="Moran D.A.P."/>
            <person name="Shinohara A."/>
            <person name="Yoshida Y."/>
            <person name="Fujiwara M."/>
            <person name="Mori M."/>
            <person name="Tomita M."/>
            <person name="Arakawa K."/>
        </authorList>
    </citation>
    <scope>NUCLEOTIDE SEQUENCE [LARGE SCALE GENOMIC DNA]</scope>
</reference>
<dbReference type="EMBL" id="BGPR01007473">
    <property type="protein sequence ID" value="GBN27107.1"/>
    <property type="molecule type" value="Genomic_DNA"/>
</dbReference>
<accession>A0A4Y2MMS0</accession>
<keyword evidence="2" id="KW-1185">Reference proteome</keyword>
<evidence type="ECO:0000313" key="2">
    <source>
        <dbReference type="Proteomes" id="UP000499080"/>
    </source>
</evidence>
<proteinExistence type="predicted"/>
<comment type="caution">
    <text evidence="1">The sequence shown here is derived from an EMBL/GenBank/DDBJ whole genome shotgun (WGS) entry which is preliminary data.</text>
</comment>